<protein>
    <recommendedName>
        <fullName evidence="3">Carbonic anhydrase</fullName>
        <ecNumber evidence="2">4.2.1.1</ecNumber>
    </recommendedName>
    <alternativeName>
        <fullName evidence="11">Carbonate dehydratase</fullName>
    </alternativeName>
</protein>
<evidence type="ECO:0000313" key="14">
    <source>
        <dbReference type="EMBL" id="VEP18139.1"/>
    </source>
</evidence>
<evidence type="ECO:0000256" key="2">
    <source>
        <dbReference type="ARBA" id="ARBA00012925"/>
    </source>
</evidence>
<evidence type="ECO:0000256" key="5">
    <source>
        <dbReference type="ARBA" id="ARBA00022833"/>
    </source>
</evidence>
<accession>A0A563W356</accession>
<reference evidence="14 15" key="1">
    <citation type="submission" date="2019-01" db="EMBL/GenBank/DDBJ databases">
        <authorList>
            <person name="Brito A."/>
        </authorList>
    </citation>
    <scope>NUCLEOTIDE SEQUENCE [LARGE SCALE GENOMIC DNA]</scope>
    <source>
        <strain evidence="14">1</strain>
    </source>
</reference>
<dbReference type="CDD" id="cd00884">
    <property type="entry name" value="beta_CA_cladeB"/>
    <property type="match status" value="1"/>
</dbReference>
<feature type="binding site" evidence="13">
    <location>
        <position position="41"/>
    </location>
    <ligand>
        <name>Zn(2+)</name>
        <dbReference type="ChEBI" id="CHEBI:29105"/>
    </ligand>
</feature>
<dbReference type="FunFam" id="3.40.1050.10:FF:000003">
    <property type="entry name" value="Carbonic anhydrase"/>
    <property type="match status" value="1"/>
</dbReference>
<comment type="subcellular location">
    <subcellularLocation>
        <location evidence="8">Carboxysome</location>
    </subcellularLocation>
</comment>
<gene>
    <name evidence="14" type="ORF">H1P_70022</name>
</gene>
<dbReference type="EC" id="4.2.1.1" evidence="2"/>
<name>A0A563W356_9CYAN</name>
<dbReference type="PROSITE" id="PS00704">
    <property type="entry name" value="PROK_CO2_ANHYDRASE_1"/>
    <property type="match status" value="1"/>
</dbReference>
<dbReference type="OrthoDB" id="9797527at2"/>
<dbReference type="InterPro" id="IPR001765">
    <property type="entry name" value="Carbonic_anhydrase"/>
</dbReference>
<dbReference type="PANTHER" id="PTHR11002">
    <property type="entry name" value="CARBONIC ANHYDRASE"/>
    <property type="match status" value="1"/>
</dbReference>
<keyword evidence="10" id="KW-1283">Bacterial microcompartment</keyword>
<evidence type="ECO:0000256" key="10">
    <source>
        <dbReference type="ARBA" id="ARBA00024446"/>
    </source>
</evidence>
<dbReference type="SUPFAM" id="SSF53056">
    <property type="entry name" value="beta-carbonic anhydrase, cab"/>
    <property type="match status" value="1"/>
</dbReference>
<dbReference type="GO" id="GO:0008270">
    <property type="term" value="F:zinc ion binding"/>
    <property type="evidence" value="ECO:0007669"/>
    <property type="project" value="InterPro"/>
</dbReference>
<feature type="binding site" evidence="13">
    <location>
        <position position="101"/>
    </location>
    <ligand>
        <name>Zn(2+)</name>
        <dbReference type="ChEBI" id="CHEBI:29105"/>
    </ligand>
</feature>
<feature type="binding site" evidence="13">
    <location>
        <position position="39"/>
    </location>
    <ligand>
        <name>Zn(2+)</name>
        <dbReference type="ChEBI" id="CHEBI:29105"/>
    </ligand>
</feature>
<comment type="similarity">
    <text evidence="1">Belongs to the beta-class carbonic anhydrase family.</text>
</comment>
<proteinExistence type="inferred from homology"/>
<dbReference type="PANTHER" id="PTHR11002:SF76">
    <property type="entry name" value="CARBONIC ANHYDRASE"/>
    <property type="match status" value="1"/>
</dbReference>
<feature type="binding site" evidence="13">
    <location>
        <position position="98"/>
    </location>
    <ligand>
        <name>Zn(2+)</name>
        <dbReference type="ChEBI" id="CHEBI:29105"/>
    </ligand>
</feature>
<dbReference type="GO" id="GO:0015976">
    <property type="term" value="P:carbon utilization"/>
    <property type="evidence" value="ECO:0007669"/>
    <property type="project" value="InterPro"/>
</dbReference>
<evidence type="ECO:0000256" key="4">
    <source>
        <dbReference type="ARBA" id="ARBA00022723"/>
    </source>
</evidence>
<comment type="cofactor">
    <cofactor evidence="13">
        <name>Zn(2+)</name>
        <dbReference type="ChEBI" id="CHEBI:29105"/>
    </cofactor>
    <text evidence="13">Binds 1 zinc ion per subunit.</text>
</comment>
<dbReference type="AlphaFoldDB" id="A0A563W356"/>
<dbReference type="GO" id="GO:0015977">
    <property type="term" value="P:carbon fixation"/>
    <property type="evidence" value="ECO:0007669"/>
    <property type="project" value="UniProtKB-KW"/>
</dbReference>
<dbReference type="GO" id="GO:0004089">
    <property type="term" value="F:carbonate dehydratase activity"/>
    <property type="evidence" value="ECO:0007669"/>
    <property type="project" value="UniProtKB-EC"/>
</dbReference>
<comment type="catalytic activity">
    <reaction evidence="12">
        <text>hydrogencarbonate + H(+) = CO2 + H2O</text>
        <dbReference type="Rhea" id="RHEA:10748"/>
        <dbReference type="ChEBI" id="CHEBI:15377"/>
        <dbReference type="ChEBI" id="CHEBI:15378"/>
        <dbReference type="ChEBI" id="CHEBI:16526"/>
        <dbReference type="ChEBI" id="CHEBI:17544"/>
        <dbReference type="EC" id="4.2.1.1"/>
    </reaction>
</comment>
<dbReference type="SMART" id="SM00947">
    <property type="entry name" value="Pro_CA"/>
    <property type="match status" value="1"/>
</dbReference>
<dbReference type="InterPro" id="IPR036874">
    <property type="entry name" value="Carbonic_anhydrase_sf"/>
</dbReference>
<evidence type="ECO:0000256" key="6">
    <source>
        <dbReference type="ARBA" id="ARBA00023239"/>
    </source>
</evidence>
<dbReference type="Gene3D" id="3.40.1050.10">
    <property type="entry name" value="Carbonic anhydrase"/>
    <property type="match status" value="1"/>
</dbReference>
<dbReference type="EMBL" id="CAACVJ010000667">
    <property type="protein sequence ID" value="VEP18139.1"/>
    <property type="molecule type" value="Genomic_DNA"/>
</dbReference>
<dbReference type="PROSITE" id="PS00705">
    <property type="entry name" value="PROK_CO2_ANHYDRASE_2"/>
    <property type="match status" value="1"/>
</dbReference>
<dbReference type="GO" id="GO:0031470">
    <property type="term" value="C:carboxysome"/>
    <property type="evidence" value="ECO:0007669"/>
    <property type="project" value="UniProtKB-SubCell"/>
</dbReference>
<keyword evidence="4 13" id="KW-0479">Metal-binding</keyword>
<keyword evidence="9" id="KW-1282">Carboxysome</keyword>
<keyword evidence="7" id="KW-0120">Carbon dioxide fixation</keyword>
<keyword evidence="5 13" id="KW-0862">Zinc</keyword>
<dbReference type="Pfam" id="PF00484">
    <property type="entry name" value="Pro_CA"/>
    <property type="match status" value="1"/>
</dbReference>
<evidence type="ECO:0000256" key="1">
    <source>
        <dbReference type="ARBA" id="ARBA00006217"/>
    </source>
</evidence>
<organism evidence="14 15">
    <name type="scientific">Hyella patelloides LEGE 07179</name>
    <dbReference type="NCBI Taxonomy" id="945734"/>
    <lineage>
        <taxon>Bacteria</taxon>
        <taxon>Bacillati</taxon>
        <taxon>Cyanobacteriota</taxon>
        <taxon>Cyanophyceae</taxon>
        <taxon>Pleurocapsales</taxon>
        <taxon>Hyellaceae</taxon>
        <taxon>Hyella</taxon>
    </lineage>
</organism>
<evidence type="ECO:0000256" key="3">
    <source>
        <dbReference type="ARBA" id="ARBA00014628"/>
    </source>
</evidence>
<keyword evidence="15" id="KW-1185">Reference proteome</keyword>
<evidence type="ECO:0000256" key="13">
    <source>
        <dbReference type="PIRSR" id="PIRSR601765-1"/>
    </source>
</evidence>
<evidence type="ECO:0000313" key="15">
    <source>
        <dbReference type="Proteomes" id="UP000320055"/>
    </source>
</evidence>
<evidence type="ECO:0000256" key="11">
    <source>
        <dbReference type="ARBA" id="ARBA00031969"/>
    </source>
</evidence>
<dbReference type="Proteomes" id="UP000320055">
    <property type="component" value="Unassembled WGS sequence"/>
</dbReference>
<dbReference type="RefSeq" id="WP_144863475.1">
    <property type="nucleotide sequence ID" value="NZ_LR213771.1"/>
</dbReference>
<keyword evidence="6 14" id="KW-0456">Lyase</keyword>
<evidence type="ECO:0000256" key="9">
    <source>
        <dbReference type="ARBA" id="ARBA00023669"/>
    </source>
</evidence>
<evidence type="ECO:0000256" key="12">
    <source>
        <dbReference type="ARBA" id="ARBA00048348"/>
    </source>
</evidence>
<sequence length="303" mass="33930">MKKLIRGLNEFRQNYVRGHQELLEQLSHGQKPRVLFIACSDSRVAPNLITNTDIGELFIIRNAGNIIPPYGAANGGEGGTLEYAIDALGIEQVIVCGHSHCGAMKGLLKLNKLQKDMPLVYDWLKHAEATRRLVQENYPDLTDEEFIETLVAENVLIQIDNLKTYPVVKAKLHQGKLKIYAWIYKIETGEVLAYDAKTHTYVAPQSQLPIDNSSDDIYSLAPSVANQTPAVTSKSIANLRTQLESLLAKNPQSSREAKGAVKSLLTLFKEAKQEGMTDRELQSYHALFSEPVQTWSQKIYSRH</sequence>
<dbReference type="InterPro" id="IPR015892">
    <property type="entry name" value="Carbonic_anhydrase_CS"/>
</dbReference>
<evidence type="ECO:0000256" key="8">
    <source>
        <dbReference type="ARBA" id="ARBA00023587"/>
    </source>
</evidence>
<evidence type="ECO:0000256" key="7">
    <source>
        <dbReference type="ARBA" id="ARBA00023300"/>
    </source>
</evidence>
<dbReference type="InterPro" id="IPR045066">
    <property type="entry name" value="Beta_CA_cladeB"/>
</dbReference>